<name>A0A0D0HVC6_9BACL</name>
<dbReference type="InterPro" id="IPR058887">
    <property type="entry name" value="YuzI-like"/>
</dbReference>
<reference evidence="1 2" key="1">
    <citation type="submission" date="2015-01" db="EMBL/GenBank/DDBJ databases">
        <title>Genome sequence of Anoxybacillus ayderensis strain AB04.</title>
        <authorList>
            <person name="Belduz A.O."/>
            <person name="Canakci S."/>
            <person name="Chan K.-G."/>
            <person name="Kahar U.M."/>
            <person name="Yaakob A.S."/>
            <person name="Chan C.S."/>
            <person name="Goh K.M."/>
        </authorList>
    </citation>
    <scope>NUCLEOTIDE SEQUENCE [LARGE SCALE GENOMIC DNA]</scope>
    <source>
        <strain evidence="1 2">AB04</strain>
    </source>
</reference>
<gene>
    <name evidence="1" type="ORF">JV16_00918</name>
</gene>
<dbReference type="AlphaFoldDB" id="A0A0D0HVC6"/>
<sequence>MRFFFYLLGFGMSVIGGTTMIAYLNIMASRSDWKEYLVFISTKVECYFLPIGLFMTWLSIYFPSHDDG</sequence>
<proteinExistence type="predicted"/>
<accession>A0A4S3L6Y9</accession>
<protein>
    <submittedName>
        <fullName evidence="1">Uncharacterized protein</fullName>
    </submittedName>
</protein>
<organism evidence="1 2">
    <name type="scientific">Anoxybacillus ayderensis</name>
    <dbReference type="NCBI Taxonomy" id="265546"/>
    <lineage>
        <taxon>Bacteria</taxon>
        <taxon>Bacillati</taxon>
        <taxon>Bacillota</taxon>
        <taxon>Bacilli</taxon>
        <taxon>Bacillales</taxon>
        <taxon>Anoxybacillaceae</taxon>
        <taxon>Anoxybacillus</taxon>
    </lineage>
</organism>
<evidence type="ECO:0000313" key="2">
    <source>
        <dbReference type="Proteomes" id="UP000032047"/>
    </source>
</evidence>
<accession>A0A0D0HVC6</accession>
<dbReference type="Proteomes" id="UP000032047">
    <property type="component" value="Unassembled WGS sequence"/>
</dbReference>
<evidence type="ECO:0000313" key="1">
    <source>
        <dbReference type="EMBL" id="KIP21718.1"/>
    </source>
</evidence>
<comment type="caution">
    <text evidence="1">The sequence shown here is derived from an EMBL/GenBank/DDBJ whole genome shotgun (WGS) entry which is preliminary data.</text>
</comment>
<dbReference type="Pfam" id="PF26135">
    <property type="entry name" value="YuzI"/>
    <property type="match status" value="1"/>
</dbReference>
<keyword evidence="2" id="KW-1185">Reference proteome</keyword>
<dbReference type="PATRIC" id="fig|265546.4.peg.939"/>
<dbReference type="EMBL" id="JXTG01000003">
    <property type="protein sequence ID" value="KIP21718.1"/>
    <property type="molecule type" value="Genomic_DNA"/>
</dbReference>
<dbReference type="RefSeq" id="WP_009362188.1">
    <property type="nucleotide sequence ID" value="NZ_JXTG01000003.1"/>
</dbReference>